<gene>
    <name evidence="3" type="ordered locus">Weevi_0104</name>
</gene>
<protein>
    <submittedName>
        <fullName evidence="3">Uncharacterized protein</fullName>
    </submittedName>
</protein>
<dbReference type="KEGG" id="wvi:Weevi_0104"/>
<keyword evidence="1" id="KW-0175">Coiled coil</keyword>
<name>F0P2U0_WEEVC</name>
<evidence type="ECO:0000256" key="1">
    <source>
        <dbReference type="SAM" id="Coils"/>
    </source>
</evidence>
<keyword evidence="2" id="KW-0812">Transmembrane</keyword>
<proteinExistence type="predicted"/>
<dbReference type="RefSeq" id="WP_013597222.1">
    <property type="nucleotide sequence ID" value="NC_015144.1"/>
</dbReference>
<dbReference type="Proteomes" id="UP000008641">
    <property type="component" value="Chromosome"/>
</dbReference>
<evidence type="ECO:0000256" key="2">
    <source>
        <dbReference type="SAM" id="Phobius"/>
    </source>
</evidence>
<dbReference type="HOGENOM" id="CLU_2108035_0_0_10"/>
<evidence type="ECO:0000313" key="3">
    <source>
        <dbReference type="EMBL" id="ADX66830.1"/>
    </source>
</evidence>
<feature type="transmembrane region" description="Helical" evidence="2">
    <location>
        <begin position="6"/>
        <end position="24"/>
    </location>
</feature>
<sequence>MKELIAQHLSELITGIIAVIIGWIGKSKMSKKVEDAELTKHIQAIYKDMIADTDRMIDQNAQEIVDLKKKLNDQDAFWQKKLQEVENRWANKYNAIKRENVELKKRIAELEQHAG</sequence>
<dbReference type="STRING" id="865938.Weevi_0104"/>
<reference evidence="4" key="2">
    <citation type="journal article" date="2011" name="Stand. Genomic Sci.">
        <title>Complete genome sequence of Weeksella virosa type strain (9751T).</title>
        <authorList>
            <person name="Lang E."/>
            <person name="Teshima H."/>
            <person name="Lucas S."/>
            <person name="Lapidus A."/>
            <person name="Hammon N."/>
            <person name="Deshpande S."/>
            <person name="Nolan M."/>
            <person name="Cheng J."/>
            <person name="Pitluck S."/>
            <person name="Liolios K."/>
            <person name="Pagani I."/>
            <person name="Mikhailova N."/>
            <person name="Ivanova N."/>
            <person name="Mavromatis K."/>
            <person name="Pati A."/>
            <person name="Tapia R."/>
            <person name="Han C."/>
            <person name="Goodwin L."/>
            <person name="Chen A."/>
            <person name="Palaniappan K."/>
            <person name="Land M."/>
            <person name="Hauser L."/>
            <person name="Chang Y."/>
            <person name="Jeffries C."/>
            <person name="Brambilla E."/>
            <person name="Kopitz M."/>
            <person name="Rohde M."/>
            <person name="Goker M."/>
            <person name="Tindall B."/>
            <person name="Detter J."/>
            <person name="Woyke T."/>
            <person name="Bristow J."/>
            <person name="Eisen J."/>
            <person name="Markowitz V."/>
            <person name="Hugenholtz P."/>
            <person name="Klenk H."/>
            <person name="Kyrpides N."/>
        </authorList>
    </citation>
    <scope>NUCLEOTIDE SEQUENCE [LARGE SCALE GENOMIC DNA]</scope>
    <source>
        <strain evidence="4">ATCC 43766 / DSM 16922 / JCM 21250 / NBRC 16016 / NCTC 11634 / CL345/78</strain>
    </source>
</reference>
<dbReference type="EMBL" id="CP002455">
    <property type="protein sequence ID" value="ADX66830.1"/>
    <property type="molecule type" value="Genomic_DNA"/>
</dbReference>
<feature type="coiled-coil region" evidence="1">
    <location>
        <begin position="68"/>
        <end position="113"/>
    </location>
</feature>
<dbReference type="eggNOG" id="ENOG502ZFG0">
    <property type="taxonomic scope" value="Bacteria"/>
</dbReference>
<reference evidence="3 4" key="1">
    <citation type="journal article" date="2011" name="Stand. Genomic Sci.">
        <title>Complete genome sequence of Weeksella virosa type strain (9751).</title>
        <authorList>
            <person name="Lang E."/>
            <person name="Teshima H."/>
            <person name="Lucas S."/>
            <person name="Lapidus A."/>
            <person name="Hammon N."/>
            <person name="Deshpande S."/>
            <person name="Nolan M."/>
            <person name="Cheng J.F."/>
            <person name="Pitluck S."/>
            <person name="Liolios K."/>
            <person name="Pagani I."/>
            <person name="Mikhailova N."/>
            <person name="Ivanova N."/>
            <person name="Mavromatis K."/>
            <person name="Pati A."/>
            <person name="Tapia R."/>
            <person name="Han C."/>
            <person name="Goodwin L."/>
            <person name="Chen A."/>
            <person name="Palaniappan K."/>
            <person name="Land M."/>
            <person name="Hauser L."/>
            <person name="Chang Y.J."/>
            <person name="Jeffries C.D."/>
            <person name="Brambilla E.M."/>
            <person name="Kopitz M."/>
            <person name="Rohde M."/>
            <person name="Goker M."/>
            <person name="Tindall B.J."/>
            <person name="Detter J.C."/>
            <person name="Woyke T."/>
            <person name="Bristow J."/>
            <person name="Eisen J.A."/>
            <person name="Markowitz V."/>
            <person name="Hugenholtz P."/>
            <person name="Klenk H.P."/>
            <person name="Kyrpides N.C."/>
        </authorList>
    </citation>
    <scope>NUCLEOTIDE SEQUENCE [LARGE SCALE GENOMIC DNA]</scope>
    <source>
        <strain evidence="4">ATCC 43766 / DSM 16922 / JCM 21250 / NBRC 16016 / NCTC 11634 / CL345/78</strain>
    </source>
</reference>
<dbReference type="AlphaFoldDB" id="F0P2U0"/>
<evidence type="ECO:0000313" key="4">
    <source>
        <dbReference type="Proteomes" id="UP000008641"/>
    </source>
</evidence>
<keyword evidence="2" id="KW-1133">Transmembrane helix</keyword>
<dbReference type="OrthoDB" id="9924068at2"/>
<keyword evidence="2" id="KW-0472">Membrane</keyword>
<accession>F0P2U0</accession>
<organism evidence="3 4">
    <name type="scientific">Weeksella virosa (strain ATCC 43766 / DSM 16922 / JCM 21250 / CCUG 30538 / CDC 9751 / IAM 14551 / NBRC 16016 / NCTC 11634 / CL345/78)</name>
    <dbReference type="NCBI Taxonomy" id="865938"/>
    <lineage>
        <taxon>Bacteria</taxon>
        <taxon>Pseudomonadati</taxon>
        <taxon>Bacteroidota</taxon>
        <taxon>Flavobacteriia</taxon>
        <taxon>Flavobacteriales</taxon>
        <taxon>Weeksellaceae</taxon>
        <taxon>Weeksella</taxon>
    </lineage>
</organism>
<keyword evidence="4" id="KW-1185">Reference proteome</keyword>